<dbReference type="AlphaFoldDB" id="A0A4S2JTT1"/>
<keyword evidence="2" id="KW-1185">Reference proteome</keyword>
<accession>A0A4S2JTT1</accession>
<protein>
    <submittedName>
        <fullName evidence="1">Uncharacterized protein</fullName>
    </submittedName>
</protein>
<dbReference type="Proteomes" id="UP000310200">
    <property type="component" value="Unassembled WGS sequence"/>
</dbReference>
<evidence type="ECO:0000313" key="1">
    <source>
        <dbReference type="EMBL" id="TGZ37738.1"/>
    </source>
</evidence>
<proteinExistence type="predicted"/>
<name>A0A4S2JTT1_9HYME</name>
<sequence length="359" mass="39755">MKSLHHCKHLDDPPSKSAIRVADFHAIIPHDIGYPRESDVATRGDLDSLEGLRVPWTRGVAASRRRERIGKRTDGRTDEALGVVGRWASVRRSDEDGKNGVAARLATAWTTRVYGVVVVVRKVATNVAEQLNNLIDIIGIPNEIHGDNGEIEFEFLDGSLNPLVVSRPISSIRDPTKLNDTLRDKFAKTSMQLGLDVGVTSKKDTDENVVWVVDNRWRGRKNYIRLCKRLTDGSSSLMQKLRGKDCVKLPRSEFYLEPNMRKKDDTFRLVGLKIGTKTGSGKDYKDFGIGSNEIKQRGGVTDIVVEAPISDVSANYDESSMKVVDKFGTGLNIKMIDGRIANLLRDGKLSLSASTALKV</sequence>
<evidence type="ECO:0000313" key="2">
    <source>
        <dbReference type="Proteomes" id="UP000310200"/>
    </source>
</evidence>
<comment type="caution">
    <text evidence="1">The sequence shown here is derived from an EMBL/GenBank/DDBJ whole genome shotgun (WGS) entry which is preliminary data.</text>
</comment>
<reference evidence="1 2" key="1">
    <citation type="journal article" date="2019" name="Philos. Trans. R. Soc. Lond., B, Biol. Sci.">
        <title>Ant behaviour and brain gene expression of defending hosts depend on the ecological success of the intruding social parasite.</title>
        <authorList>
            <person name="Kaur R."/>
            <person name="Stoldt M."/>
            <person name="Jongepier E."/>
            <person name="Feldmeyer B."/>
            <person name="Menzel F."/>
            <person name="Bornberg-Bauer E."/>
            <person name="Foitzik S."/>
        </authorList>
    </citation>
    <scope>NUCLEOTIDE SEQUENCE [LARGE SCALE GENOMIC DNA]</scope>
    <source>
        <tissue evidence="1">Whole body</tissue>
    </source>
</reference>
<dbReference type="EMBL" id="QBLH01003519">
    <property type="protein sequence ID" value="TGZ37738.1"/>
    <property type="molecule type" value="Genomic_DNA"/>
</dbReference>
<gene>
    <name evidence="1" type="ORF">DBV15_02964</name>
</gene>
<organism evidence="1 2">
    <name type="scientific">Temnothorax longispinosus</name>
    <dbReference type="NCBI Taxonomy" id="300112"/>
    <lineage>
        <taxon>Eukaryota</taxon>
        <taxon>Metazoa</taxon>
        <taxon>Ecdysozoa</taxon>
        <taxon>Arthropoda</taxon>
        <taxon>Hexapoda</taxon>
        <taxon>Insecta</taxon>
        <taxon>Pterygota</taxon>
        <taxon>Neoptera</taxon>
        <taxon>Endopterygota</taxon>
        <taxon>Hymenoptera</taxon>
        <taxon>Apocrita</taxon>
        <taxon>Aculeata</taxon>
        <taxon>Formicoidea</taxon>
        <taxon>Formicidae</taxon>
        <taxon>Myrmicinae</taxon>
        <taxon>Temnothorax</taxon>
    </lineage>
</organism>